<gene>
    <name evidence="5" type="ORF">SAMN02745723_102394</name>
</gene>
<evidence type="ECO:0000256" key="2">
    <source>
        <dbReference type="PROSITE-ProRule" id="PRU01091"/>
    </source>
</evidence>
<dbReference type="GO" id="GO:0006355">
    <property type="term" value="P:regulation of DNA-templated transcription"/>
    <property type="evidence" value="ECO:0007669"/>
    <property type="project" value="InterPro"/>
</dbReference>
<keyword evidence="3" id="KW-0472">Membrane</keyword>
<evidence type="ECO:0000256" key="3">
    <source>
        <dbReference type="SAM" id="Phobius"/>
    </source>
</evidence>
<proteinExistence type="predicted"/>
<dbReference type="Proteomes" id="UP000226420">
    <property type="component" value="Unassembled WGS sequence"/>
</dbReference>
<protein>
    <submittedName>
        <fullName evidence="5">Transcriptional regulatory protein, C terminal</fullName>
    </submittedName>
</protein>
<evidence type="ECO:0000313" key="5">
    <source>
        <dbReference type="EMBL" id="SFC45322.1"/>
    </source>
</evidence>
<dbReference type="InterPro" id="IPR036388">
    <property type="entry name" value="WH-like_DNA-bd_sf"/>
</dbReference>
<dbReference type="GO" id="GO:0003677">
    <property type="term" value="F:DNA binding"/>
    <property type="evidence" value="ECO:0007669"/>
    <property type="project" value="UniProtKB-UniRule"/>
</dbReference>
<dbReference type="Gene3D" id="1.10.10.10">
    <property type="entry name" value="Winged helix-like DNA-binding domain superfamily/Winged helix DNA-binding domain"/>
    <property type="match status" value="1"/>
</dbReference>
<dbReference type="EMBL" id="FOLW01000002">
    <property type="protein sequence ID" value="SFC45322.1"/>
    <property type="molecule type" value="Genomic_DNA"/>
</dbReference>
<feature type="domain" description="OmpR/PhoB-type" evidence="4">
    <location>
        <begin position="1"/>
        <end position="102"/>
    </location>
</feature>
<accession>A0AAJ4W9D8</accession>
<keyword evidence="3" id="KW-1133">Transmembrane helix</keyword>
<dbReference type="InterPro" id="IPR001867">
    <property type="entry name" value="OmpR/PhoB-type_DNA-bd"/>
</dbReference>
<name>A0AAJ4W9D8_9GAMM</name>
<dbReference type="RefSeq" id="WP_074821192.1">
    <property type="nucleotide sequence ID" value="NZ_FOLW01000002.1"/>
</dbReference>
<dbReference type="InterPro" id="IPR016032">
    <property type="entry name" value="Sig_transdc_resp-reg_C-effctor"/>
</dbReference>
<dbReference type="SMART" id="SM00862">
    <property type="entry name" value="Trans_reg_C"/>
    <property type="match status" value="1"/>
</dbReference>
<dbReference type="CDD" id="cd00383">
    <property type="entry name" value="trans_reg_C"/>
    <property type="match status" value="1"/>
</dbReference>
<comment type="caution">
    <text evidence="5">The sequence shown here is derived from an EMBL/GenBank/DDBJ whole genome shotgun (WGS) entry which is preliminary data.</text>
</comment>
<dbReference type="SUPFAM" id="SSF46894">
    <property type="entry name" value="C-terminal effector domain of the bipartite response regulators"/>
    <property type="match status" value="1"/>
</dbReference>
<dbReference type="Pfam" id="PF00486">
    <property type="entry name" value="Trans_reg_C"/>
    <property type="match status" value="1"/>
</dbReference>
<keyword evidence="1 2" id="KW-0238">DNA-binding</keyword>
<dbReference type="GO" id="GO:0000160">
    <property type="term" value="P:phosphorelay signal transduction system"/>
    <property type="evidence" value="ECO:0007669"/>
    <property type="project" value="InterPro"/>
</dbReference>
<evidence type="ECO:0000256" key="1">
    <source>
        <dbReference type="ARBA" id="ARBA00023125"/>
    </source>
</evidence>
<reference evidence="5 6" key="1">
    <citation type="submission" date="2016-10" db="EMBL/GenBank/DDBJ databases">
        <authorList>
            <person name="Varghese N."/>
            <person name="Submissions S."/>
        </authorList>
    </citation>
    <scope>NUCLEOTIDE SEQUENCE [LARGE SCALE GENOMIC DNA]</scope>
    <source>
        <strain evidence="5 6">DSM 5563</strain>
    </source>
</reference>
<feature type="transmembrane region" description="Helical" evidence="3">
    <location>
        <begin position="163"/>
        <end position="182"/>
    </location>
</feature>
<keyword evidence="3" id="KW-0812">Transmembrane</keyword>
<evidence type="ECO:0000259" key="4">
    <source>
        <dbReference type="PROSITE" id="PS51755"/>
    </source>
</evidence>
<feature type="DNA-binding region" description="OmpR/PhoB-type" evidence="2">
    <location>
        <begin position="1"/>
        <end position="102"/>
    </location>
</feature>
<evidence type="ECO:0000313" key="6">
    <source>
        <dbReference type="Proteomes" id="UP000226420"/>
    </source>
</evidence>
<organism evidence="5 6">
    <name type="scientific">Pragia fontium DSM 5563 = ATCC 49100</name>
    <dbReference type="NCBI Taxonomy" id="1122977"/>
    <lineage>
        <taxon>Bacteria</taxon>
        <taxon>Pseudomonadati</taxon>
        <taxon>Pseudomonadota</taxon>
        <taxon>Gammaproteobacteria</taxon>
        <taxon>Enterobacterales</taxon>
        <taxon>Budviciaceae</taxon>
        <taxon>Pragia</taxon>
    </lineage>
</organism>
<sequence>MEYIFNDSVIFNESGGLRFKHKTQPAISMTVIQAGILIELIKAQSKPVHRNDLLDKVWEDNGYPASNNSLNHNIGFLRKTLKDYGINDAIITVHRVGFKLNKAVDVNVYHSDATLFVAEGGNEHGVLSSIDHATEIESKARTLLRPKRWLGLGLWQTGQQKKWGLLLAMLLPLLLFVMVIFYQAKPVTKTQHYLATIMGCKTYTVEPVDESQQDKYRFYSEYFLKSQNKHCGPNDILLAYVQDAHDFQKSLRSNDRAFFAICNFDQKKTDSCDSFYSYSMVPQ</sequence>
<dbReference type="AlphaFoldDB" id="A0AAJ4W9D8"/>
<dbReference type="PROSITE" id="PS51755">
    <property type="entry name" value="OMPR_PHOB"/>
    <property type="match status" value="1"/>
</dbReference>